<dbReference type="Gene3D" id="1.10.10.60">
    <property type="entry name" value="Homeodomain-like"/>
    <property type="match status" value="1"/>
</dbReference>
<evidence type="ECO:0000256" key="1">
    <source>
        <dbReference type="ARBA" id="ARBA00023125"/>
    </source>
</evidence>
<dbReference type="Proteomes" id="UP000287651">
    <property type="component" value="Unassembled WGS sequence"/>
</dbReference>
<keyword evidence="1" id="KW-0238">DNA-binding</keyword>
<dbReference type="GO" id="GO:0005634">
    <property type="term" value="C:nucleus"/>
    <property type="evidence" value="ECO:0007669"/>
    <property type="project" value="TreeGrafter"/>
</dbReference>
<reference evidence="6 7" key="1">
    <citation type="journal article" date="2014" name="Agronomy (Basel)">
        <title>A Draft Genome Sequence for Ensete ventricosum, the Drought-Tolerant Tree Against Hunger.</title>
        <authorList>
            <person name="Harrison J."/>
            <person name="Moore K.A."/>
            <person name="Paszkiewicz K."/>
            <person name="Jones T."/>
            <person name="Grant M."/>
            <person name="Ambacheew D."/>
            <person name="Muzemil S."/>
            <person name="Studholme D.J."/>
        </authorList>
    </citation>
    <scope>NUCLEOTIDE SEQUENCE [LARGE SCALE GENOMIC DNA]</scope>
</reference>
<dbReference type="PROSITE" id="PS51293">
    <property type="entry name" value="SANT"/>
    <property type="match status" value="1"/>
</dbReference>
<dbReference type="SUPFAM" id="SSF46689">
    <property type="entry name" value="Homeodomain-like"/>
    <property type="match status" value="1"/>
</dbReference>
<gene>
    <name evidence="6" type="ORF">B296_00003681</name>
</gene>
<dbReference type="InterPro" id="IPR050560">
    <property type="entry name" value="MYB_TF"/>
</dbReference>
<dbReference type="InterPro" id="IPR001005">
    <property type="entry name" value="SANT/Myb"/>
</dbReference>
<dbReference type="PANTHER" id="PTHR45614:SF218">
    <property type="entry name" value="TRANSCRIPTION FACTOR MYB119-RELATED"/>
    <property type="match status" value="1"/>
</dbReference>
<sequence length="377" mass="41268">MEAEGGAAAGCSDGFAGKSLCGPLPPPPLLTPLERFLSSCCREEPDHGDPQVLTDVLLGAVSFSANGNLVGDSCEKVVKREEWEQQQLQQKRASNNSSFSNGNTTAANKDMWTEEEEKQLVEAHMSFGNRWAEIAKQIPGRSENSIKNHWNATKRKLNAKRRSKRKATKGGRCPPSVLQNYILSKTRDLSKTCSTTNTTLSRQLDTPYWQPHNPSSGQDTTSSVEESFPYIHEVLEQSSVPNGCTQEGGIHGGEAHDACNHYSLDFLHFDDDDFLPIGDVCQCMQLPYSAPETIAIDAACHRPNTCSELYPPCLFDGALTSTGLLEMDSQSQILKDQASSGSTRDLDLVEMMSLQFSSSQRSSSSNSMLLSSDANYL</sequence>
<dbReference type="EMBL" id="AMZH03005049">
    <property type="protein sequence ID" value="RRT67421.1"/>
    <property type="molecule type" value="Genomic_DNA"/>
</dbReference>
<evidence type="ECO:0000256" key="2">
    <source>
        <dbReference type="SAM" id="MobiDB-lite"/>
    </source>
</evidence>
<evidence type="ECO:0000313" key="6">
    <source>
        <dbReference type="EMBL" id="RRT67421.1"/>
    </source>
</evidence>
<dbReference type="GO" id="GO:0000981">
    <property type="term" value="F:DNA-binding transcription factor activity, RNA polymerase II-specific"/>
    <property type="evidence" value="ECO:0007669"/>
    <property type="project" value="TreeGrafter"/>
</dbReference>
<feature type="compositionally biased region" description="Polar residues" evidence="2">
    <location>
        <begin position="212"/>
        <end position="224"/>
    </location>
</feature>
<dbReference type="Pfam" id="PF00249">
    <property type="entry name" value="Myb_DNA-binding"/>
    <property type="match status" value="1"/>
</dbReference>
<dbReference type="InterPro" id="IPR009057">
    <property type="entry name" value="Homeodomain-like_sf"/>
</dbReference>
<name>A0A426ZU13_ENSVE</name>
<dbReference type="CDD" id="cd00167">
    <property type="entry name" value="SANT"/>
    <property type="match status" value="1"/>
</dbReference>
<organism evidence="6 7">
    <name type="scientific">Ensete ventricosum</name>
    <name type="common">Abyssinian banana</name>
    <name type="synonym">Musa ensete</name>
    <dbReference type="NCBI Taxonomy" id="4639"/>
    <lineage>
        <taxon>Eukaryota</taxon>
        <taxon>Viridiplantae</taxon>
        <taxon>Streptophyta</taxon>
        <taxon>Embryophyta</taxon>
        <taxon>Tracheophyta</taxon>
        <taxon>Spermatophyta</taxon>
        <taxon>Magnoliopsida</taxon>
        <taxon>Liliopsida</taxon>
        <taxon>Zingiberales</taxon>
        <taxon>Musaceae</taxon>
        <taxon>Ensete</taxon>
    </lineage>
</organism>
<feature type="domain" description="SANT" evidence="4">
    <location>
        <begin position="107"/>
        <end position="158"/>
    </location>
</feature>
<dbReference type="InterPro" id="IPR017884">
    <property type="entry name" value="SANT_dom"/>
</dbReference>
<feature type="domain" description="HTH myb-type" evidence="5">
    <location>
        <begin position="112"/>
        <end position="158"/>
    </location>
</feature>
<proteinExistence type="predicted"/>
<feature type="domain" description="Myb-like" evidence="3">
    <location>
        <begin position="104"/>
        <end position="154"/>
    </location>
</feature>
<evidence type="ECO:0000259" key="5">
    <source>
        <dbReference type="PROSITE" id="PS51294"/>
    </source>
</evidence>
<dbReference type="PROSITE" id="PS50090">
    <property type="entry name" value="MYB_LIKE"/>
    <property type="match status" value="1"/>
</dbReference>
<feature type="region of interest" description="Disordered" evidence="2">
    <location>
        <begin position="85"/>
        <end position="110"/>
    </location>
</feature>
<dbReference type="SMART" id="SM00717">
    <property type="entry name" value="SANT"/>
    <property type="match status" value="1"/>
</dbReference>
<feature type="region of interest" description="Disordered" evidence="2">
    <location>
        <begin position="204"/>
        <end position="224"/>
    </location>
</feature>
<comment type="caution">
    <text evidence="6">The sequence shown here is derived from an EMBL/GenBank/DDBJ whole genome shotgun (WGS) entry which is preliminary data.</text>
</comment>
<protein>
    <submittedName>
        <fullName evidence="6">Uncharacterized protein</fullName>
    </submittedName>
</protein>
<accession>A0A426ZU13</accession>
<feature type="compositionally biased region" description="Low complexity" evidence="2">
    <location>
        <begin position="93"/>
        <end position="108"/>
    </location>
</feature>
<dbReference type="AlphaFoldDB" id="A0A426ZU13"/>
<evidence type="ECO:0000259" key="4">
    <source>
        <dbReference type="PROSITE" id="PS51293"/>
    </source>
</evidence>
<evidence type="ECO:0000313" key="7">
    <source>
        <dbReference type="Proteomes" id="UP000287651"/>
    </source>
</evidence>
<dbReference type="PANTHER" id="PTHR45614">
    <property type="entry name" value="MYB PROTEIN-RELATED"/>
    <property type="match status" value="1"/>
</dbReference>
<dbReference type="InterPro" id="IPR017930">
    <property type="entry name" value="Myb_dom"/>
</dbReference>
<dbReference type="PROSITE" id="PS51294">
    <property type="entry name" value="HTH_MYB"/>
    <property type="match status" value="1"/>
</dbReference>
<evidence type="ECO:0000259" key="3">
    <source>
        <dbReference type="PROSITE" id="PS50090"/>
    </source>
</evidence>
<dbReference type="GO" id="GO:0000978">
    <property type="term" value="F:RNA polymerase II cis-regulatory region sequence-specific DNA binding"/>
    <property type="evidence" value="ECO:0007669"/>
    <property type="project" value="TreeGrafter"/>
</dbReference>